<proteinExistence type="predicted"/>
<dbReference type="GeneID" id="42788240"/>
<evidence type="ECO:0000256" key="1">
    <source>
        <dbReference type="SAM" id="SignalP"/>
    </source>
</evidence>
<organism evidence="2 3">
    <name type="scientific">Eubacterium ramulus</name>
    <dbReference type="NCBI Taxonomy" id="39490"/>
    <lineage>
        <taxon>Bacteria</taxon>
        <taxon>Bacillati</taxon>
        <taxon>Bacillota</taxon>
        <taxon>Clostridia</taxon>
        <taxon>Eubacteriales</taxon>
        <taxon>Eubacteriaceae</taxon>
        <taxon>Eubacterium</taxon>
    </lineage>
</organism>
<sequence length="156" mass="16934">MKKDKKRFLCIFTACLLIVTACIPAFAQDSKQHIQYYEDGSYTIETLTIDNPTISFYSSTKRGTRSRIYYSSDNVEQWSVTVTGSFSYGNGSSTCTAASATAKATASTWTISSKSSSKSGNSATATATAIQYLRGHEVQRKTLSTTLSCSSNGTLY</sequence>
<evidence type="ECO:0008006" key="4">
    <source>
        <dbReference type="Google" id="ProtNLM"/>
    </source>
</evidence>
<dbReference type="RefSeq" id="WP_022036685.1">
    <property type="nucleotide sequence ID" value="NZ_CABKSU010000027.1"/>
</dbReference>
<feature type="signal peptide" evidence="1">
    <location>
        <begin position="1"/>
        <end position="27"/>
    </location>
</feature>
<dbReference type="EMBL" id="CYYA01000007">
    <property type="protein sequence ID" value="CUM99107.1"/>
    <property type="molecule type" value="Genomic_DNA"/>
</dbReference>
<name>A0A173TAY3_EUBRA</name>
<accession>A0A173TAY3</accession>
<dbReference type="STRING" id="39490.ERS852448_01394"/>
<dbReference type="AlphaFoldDB" id="A0A173TAY3"/>
<evidence type="ECO:0000313" key="3">
    <source>
        <dbReference type="Proteomes" id="UP000095492"/>
    </source>
</evidence>
<evidence type="ECO:0000313" key="2">
    <source>
        <dbReference type="EMBL" id="CUM99107.1"/>
    </source>
</evidence>
<dbReference type="OrthoDB" id="2068327at2"/>
<dbReference type="PROSITE" id="PS51257">
    <property type="entry name" value="PROKAR_LIPOPROTEIN"/>
    <property type="match status" value="1"/>
</dbReference>
<reference evidence="2 3" key="1">
    <citation type="submission" date="2015-09" db="EMBL/GenBank/DDBJ databases">
        <authorList>
            <consortium name="Pathogen Informatics"/>
        </authorList>
    </citation>
    <scope>NUCLEOTIDE SEQUENCE [LARGE SCALE GENOMIC DNA]</scope>
    <source>
        <strain evidence="2 3">2789STDY5608891</strain>
    </source>
</reference>
<keyword evidence="1" id="KW-0732">Signal</keyword>
<gene>
    <name evidence="2" type="ORF">ERS852448_01394</name>
</gene>
<protein>
    <recommendedName>
        <fullName evidence="4">Ig-like domain-containing protein</fullName>
    </recommendedName>
</protein>
<dbReference type="Proteomes" id="UP000095492">
    <property type="component" value="Unassembled WGS sequence"/>
</dbReference>
<feature type="chain" id="PRO_5008012230" description="Ig-like domain-containing protein" evidence="1">
    <location>
        <begin position="28"/>
        <end position="156"/>
    </location>
</feature>